<comment type="caution">
    <text evidence="7">The sequence shown here is derived from an EMBL/GenBank/DDBJ whole genome shotgun (WGS) entry which is preliminary data.</text>
</comment>
<dbReference type="PIRSF" id="PIRSF035875">
    <property type="entry name" value="RNase_BN"/>
    <property type="match status" value="1"/>
</dbReference>
<keyword evidence="4 6" id="KW-1133">Transmembrane helix</keyword>
<sequence>MNNSRPLNKYKYAIKHMVKRFIKDDVTAFAAESTYYFILGLVPFLVFFTNAILFFAAPQIQVIIKFLHYLPQQLEVSMAENIYRIIQGRSTVWLAIGLFGALWTSSQGINVIIRAMDKIFFKNRNIQNWITVSIKSLLFTLLITFSLILSLGMIVFANALIYVIAYYFGIPEMFLEIWNIAKYAIPFIMMIFSLAAFYRFAPAKKCATWPVILVTSLFVTGILLLLTGIYGYYILEISKMGATYGSLIGLVVLFIWFRLASMVILTGSECIMTCEEIKNIK</sequence>
<reference evidence="7 8" key="1">
    <citation type="submission" date="2010-11" db="EMBL/GenBank/DDBJ databases">
        <authorList>
            <person name="Durkin A.S."/>
            <person name="Madupu R."/>
            <person name="Torralba M."/>
            <person name="Gillis M."/>
            <person name="Methe B."/>
            <person name="Sutton G."/>
            <person name="Nelson K.E."/>
        </authorList>
    </citation>
    <scope>NUCLEOTIDE SEQUENCE [LARGE SCALE GENOMIC DNA]</scope>
    <source>
        <strain evidence="7 8">UPII 345-E</strain>
    </source>
</reference>
<evidence type="ECO:0000313" key="8">
    <source>
        <dbReference type="Proteomes" id="UP000004594"/>
    </source>
</evidence>
<accession>E4L9Z0</accession>
<dbReference type="Proteomes" id="UP000004594">
    <property type="component" value="Unassembled WGS sequence"/>
</dbReference>
<dbReference type="RefSeq" id="WP_007555024.1">
    <property type="nucleotide sequence ID" value="NZ_AENT01000025.1"/>
</dbReference>
<evidence type="ECO:0000256" key="5">
    <source>
        <dbReference type="ARBA" id="ARBA00023136"/>
    </source>
</evidence>
<dbReference type="InterPro" id="IPR017039">
    <property type="entry name" value="Virul_fac_BrkB"/>
</dbReference>
<dbReference type="eggNOG" id="COG1295">
    <property type="taxonomic scope" value="Bacteria"/>
</dbReference>
<feature type="transmembrane region" description="Helical" evidence="6">
    <location>
        <begin position="180"/>
        <end position="201"/>
    </location>
</feature>
<evidence type="ECO:0000256" key="3">
    <source>
        <dbReference type="ARBA" id="ARBA00022692"/>
    </source>
</evidence>
<name>E4L9Z0_9FIRM</name>
<organism evidence="7 8">
    <name type="scientific">Dialister micraerophilus UPII 345-E</name>
    <dbReference type="NCBI Taxonomy" id="910314"/>
    <lineage>
        <taxon>Bacteria</taxon>
        <taxon>Bacillati</taxon>
        <taxon>Bacillota</taxon>
        <taxon>Negativicutes</taxon>
        <taxon>Veillonellales</taxon>
        <taxon>Veillonellaceae</taxon>
        <taxon>Dialister</taxon>
    </lineage>
</organism>
<evidence type="ECO:0000256" key="4">
    <source>
        <dbReference type="ARBA" id="ARBA00022989"/>
    </source>
</evidence>
<keyword evidence="2" id="KW-1003">Cell membrane</keyword>
<dbReference type="PANTHER" id="PTHR30213">
    <property type="entry name" value="INNER MEMBRANE PROTEIN YHJD"/>
    <property type="match status" value="1"/>
</dbReference>
<gene>
    <name evidence="7" type="ORF">HMPREF9220_0151</name>
</gene>
<feature type="transmembrane region" description="Helical" evidence="6">
    <location>
        <begin position="35"/>
        <end position="57"/>
    </location>
</feature>
<keyword evidence="5 6" id="KW-0472">Membrane</keyword>
<feature type="transmembrane region" description="Helical" evidence="6">
    <location>
        <begin position="207"/>
        <end position="235"/>
    </location>
</feature>
<dbReference type="GO" id="GO:0005886">
    <property type="term" value="C:plasma membrane"/>
    <property type="evidence" value="ECO:0007669"/>
    <property type="project" value="UniProtKB-SubCell"/>
</dbReference>
<evidence type="ECO:0000256" key="1">
    <source>
        <dbReference type="ARBA" id="ARBA00004651"/>
    </source>
</evidence>
<dbReference type="Pfam" id="PF03631">
    <property type="entry name" value="Virul_fac_BrkB"/>
    <property type="match status" value="1"/>
</dbReference>
<evidence type="ECO:0000256" key="2">
    <source>
        <dbReference type="ARBA" id="ARBA00022475"/>
    </source>
</evidence>
<feature type="transmembrane region" description="Helical" evidence="6">
    <location>
        <begin position="247"/>
        <end position="265"/>
    </location>
</feature>
<dbReference type="PANTHER" id="PTHR30213:SF0">
    <property type="entry name" value="UPF0761 MEMBRANE PROTEIN YIHY"/>
    <property type="match status" value="1"/>
</dbReference>
<feature type="transmembrane region" description="Helical" evidence="6">
    <location>
        <begin position="136"/>
        <end position="168"/>
    </location>
</feature>
<dbReference type="EMBL" id="AENT01000025">
    <property type="protein sequence ID" value="EFR42446.1"/>
    <property type="molecule type" value="Genomic_DNA"/>
</dbReference>
<comment type="subcellular location">
    <subcellularLocation>
        <location evidence="1">Cell membrane</location>
        <topology evidence="1">Multi-pass membrane protein</topology>
    </subcellularLocation>
</comment>
<evidence type="ECO:0000256" key="6">
    <source>
        <dbReference type="SAM" id="Phobius"/>
    </source>
</evidence>
<dbReference type="NCBIfam" id="TIGR00765">
    <property type="entry name" value="yihY_not_rbn"/>
    <property type="match status" value="1"/>
</dbReference>
<protein>
    <submittedName>
        <fullName evidence="7">YihY family protein</fullName>
    </submittedName>
</protein>
<evidence type="ECO:0000313" key="7">
    <source>
        <dbReference type="EMBL" id="EFR42446.1"/>
    </source>
</evidence>
<keyword evidence="3 6" id="KW-0812">Transmembrane</keyword>
<proteinExistence type="predicted"/>
<feature type="transmembrane region" description="Helical" evidence="6">
    <location>
        <begin position="92"/>
        <end position="116"/>
    </location>
</feature>
<dbReference type="AlphaFoldDB" id="E4L9Z0"/>